<feature type="region of interest" description="Disordered" evidence="2">
    <location>
        <begin position="59"/>
        <end position="86"/>
    </location>
</feature>
<feature type="compositionally biased region" description="Basic residues" evidence="2">
    <location>
        <begin position="75"/>
        <end position="85"/>
    </location>
</feature>
<dbReference type="InterPro" id="IPR001932">
    <property type="entry name" value="PPM-type_phosphatase-like_dom"/>
</dbReference>
<accession>A0A918CSS2</accession>
<keyword evidence="5" id="KW-1185">Reference proteome</keyword>
<comment type="caution">
    <text evidence="4">The sequence shown here is derived from an EMBL/GenBank/DDBJ whole genome shotgun (WGS) entry which is preliminary data.</text>
</comment>
<dbReference type="InterPro" id="IPR013656">
    <property type="entry name" value="PAS_4"/>
</dbReference>
<dbReference type="PROSITE" id="PS50112">
    <property type="entry name" value="PAS"/>
    <property type="match status" value="1"/>
</dbReference>
<dbReference type="GO" id="GO:0016791">
    <property type="term" value="F:phosphatase activity"/>
    <property type="evidence" value="ECO:0007669"/>
    <property type="project" value="TreeGrafter"/>
</dbReference>
<dbReference type="Gene3D" id="3.30.450.40">
    <property type="match status" value="1"/>
</dbReference>
<protein>
    <recommendedName>
        <fullName evidence="3">PAS domain-containing protein</fullName>
    </recommendedName>
</protein>
<dbReference type="InterPro" id="IPR003018">
    <property type="entry name" value="GAF"/>
</dbReference>
<dbReference type="InterPro" id="IPR000014">
    <property type="entry name" value="PAS"/>
</dbReference>
<dbReference type="Pfam" id="PF08448">
    <property type="entry name" value="PAS_4"/>
    <property type="match status" value="1"/>
</dbReference>
<reference evidence="4" key="1">
    <citation type="journal article" date="2014" name="Int. J. Syst. Evol. Microbiol.">
        <title>Complete genome sequence of Corynebacterium casei LMG S-19264T (=DSM 44701T), isolated from a smear-ripened cheese.</title>
        <authorList>
            <consortium name="US DOE Joint Genome Institute (JGI-PGF)"/>
            <person name="Walter F."/>
            <person name="Albersmeier A."/>
            <person name="Kalinowski J."/>
            <person name="Ruckert C."/>
        </authorList>
    </citation>
    <scope>NUCLEOTIDE SEQUENCE</scope>
    <source>
        <strain evidence="4">CGMCC 4.7110</strain>
    </source>
</reference>
<dbReference type="Pfam" id="PF13426">
    <property type="entry name" value="PAS_9"/>
    <property type="match status" value="1"/>
</dbReference>
<dbReference type="EMBL" id="BMML01000011">
    <property type="protein sequence ID" value="GGN20012.1"/>
    <property type="molecule type" value="Genomic_DNA"/>
</dbReference>
<dbReference type="CDD" id="cd16936">
    <property type="entry name" value="HATPase_RsbW-like"/>
    <property type="match status" value="1"/>
</dbReference>
<proteinExistence type="predicted"/>
<gene>
    <name evidence="4" type="ORF">GCM10011578_050210</name>
</gene>
<evidence type="ECO:0000256" key="2">
    <source>
        <dbReference type="SAM" id="MobiDB-lite"/>
    </source>
</evidence>
<organism evidence="4 5">
    <name type="scientific">Streptomyces fuscichromogenes</name>
    <dbReference type="NCBI Taxonomy" id="1324013"/>
    <lineage>
        <taxon>Bacteria</taxon>
        <taxon>Bacillati</taxon>
        <taxon>Actinomycetota</taxon>
        <taxon>Actinomycetes</taxon>
        <taxon>Kitasatosporales</taxon>
        <taxon>Streptomycetaceae</taxon>
        <taxon>Streptomyces</taxon>
    </lineage>
</organism>
<dbReference type="Pfam" id="PF13581">
    <property type="entry name" value="HATPase_c_2"/>
    <property type="match status" value="1"/>
</dbReference>
<dbReference type="Pfam" id="PF07228">
    <property type="entry name" value="SpoIIE"/>
    <property type="match status" value="1"/>
</dbReference>
<dbReference type="InterPro" id="IPR035965">
    <property type="entry name" value="PAS-like_dom_sf"/>
</dbReference>
<feature type="domain" description="PAS" evidence="3">
    <location>
        <begin position="20"/>
        <end position="59"/>
    </location>
</feature>
<dbReference type="InterPro" id="IPR036457">
    <property type="entry name" value="PPM-type-like_dom_sf"/>
</dbReference>
<evidence type="ECO:0000313" key="4">
    <source>
        <dbReference type="EMBL" id="GGN20012.1"/>
    </source>
</evidence>
<evidence type="ECO:0000313" key="5">
    <source>
        <dbReference type="Proteomes" id="UP000653411"/>
    </source>
</evidence>
<dbReference type="Gene3D" id="3.60.40.10">
    <property type="entry name" value="PPM-type phosphatase domain"/>
    <property type="match status" value="1"/>
</dbReference>
<dbReference type="SUPFAM" id="SSF55781">
    <property type="entry name" value="GAF domain-like"/>
    <property type="match status" value="1"/>
</dbReference>
<dbReference type="FunFam" id="3.30.565.10:FF:000028">
    <property type="entry name" value="PAS sensor protein"/>
    <property type="match status" value="1"/>
</dbReference>
<dbReference type="InterPro" id="IPR036890">
    <property type="entry name" value="HATPase_C_sf"/>
</dbReference>
<dbReference type="PANTHER" id="PTHR43156">
    <property type="entry name" value="STAGE II SPORULATION PROTEIN E-RELATED"/>
    <property type="match status" value="1"/>
</dbReference>
<dbReference type="SUPFAM" id="SSF55785">
    <property type="entry name" value="PYP-like sensor domain (PAS domain)"/>
    <property type="match status" value="2"/>
</dbReference>
<dbReference type="Pfam" id="PF01590">
    <property type="entry name" value="GAF"/>
    <property type="match status" value="1"/>
</dbReference>
<name>A0A918CSS2_9ACTN</name>
<dbReference type="InterPro" id="IPR029016">
    <property type="entry name" value="GAF-like_dom_sf"/>
</dbReference>
<dbReference type="Proteomes" id="UP000653411">
    <property type="component" value="Unassembled WGS sequence"/>
</dbReference>
<reference evidence="4" key="2">
    <citation type="submission" date="2020-09" db="EMBL/GenBank/DDBJ databases">
        <authorList>
            <person name="Sun Q."/>
            <person name="Zhou Y."/>
        </authorList>
    </citation>
    <scope>NUCLEOTIDE SEQUENCE</scope>
    <source>
        <strain evidence="4">CGMCC 4.7110</strain>
    </source>
</reference>
<dbReference type="AlphaFoldDB" id="A0A918CSS2"/>
<dbReference type="Gene3D" id="3.30.565.10">
    <property type="entry name" value="Histidine kinase-like ATPase, C-terminal domain"/>
    <property type="match status" value="1"/>
</dbReference>
<dbReference type="CDD" id="cd00130">
    <property type="entry name" value="PAS"/>
    <property type="match status" value="1"/>
</dbReference>
<sequence>MAALSDPGDGEPPPGEDLAIILLDGAGIVRRWSRGAVRLLGRRAEEICGQPVSTLFVDPTQWSRTEPPSDSARGPRGRSALRHRSGQTVEVTVDTARLDGSSEVLLLVTPVSSAAEREDGLSFLRALLAQDHIGVAIHDTELNVVRTNVSSGMLGGRPLGEDGRLREAFFPEDVEKAEALLCGVLATGTPVIAEEQRMRAPDGTDWERSLSVSAFRVEDGRGVPTGVAVMFTDVTEQRRARRRTEMSHAASVRIGGSLDVTRTAQALADVLVPALGDMASVDIADAVVEGKEPMRVLDPCAELGLRRVAVASVGPWPADVITVGCPVPRFPDVPEVRMATMDGITVVHTSRQDLLDIAGDPELIQSTVPEKGHSVVGSPLFARGRLLGFVTLLRAERPEPFEQEDADLVFDIASRAALSVDNARRYTREHRAAVALQQRLLPRTATRTTAAETVGSYVPAGGGADIGGDWFDAIPLPSLRVAFVVGDVTGHGLSAAATMGRLRTAIRTLADLELEPGELLIHLDDLVQQLADEADPEERDTIGATCLYALYDPIDCGCSLASAGHPPPLVIEPGGTALPVQVSPGPPLGIGSMPFDITTVRLKPGSTLALYTDGLVDQGPGGADQGIRELTDALAEACRGNRPLGETSCTVMAGASRPSPRDDMALLLARTRRLLAADIAAWDFPDDPAAVAEARSAVAARLDSWGLDELTFTTELIVSELVTNAIRYARGAVGLRLFHDDATLVCEVSDSSSTQPRLRRAQVQDEGGRGLYLVAQPSKRWGSRYHHRGKTIYLSVLGHRHIVDHPGRRVDEGQHPLTDPPLDRHQISGGLVHELLQVLLVAVRQPRRHGLDRLAAAVQHEPAQVAVALGPLALPRHRREHIRNV</sequence>
<evidence type="ECO:0000256" key="1">
    <source>
        <dbReference type="ARBA" id="ARBA00022801"/>
    </source>
</evidence>
<dbReference type="InterPro" id="IPR003594">
    <property type="entry name" value="HATPase_dom"/>
</dbReference>
<dbReference type="Gene3D" id="3.30.450.20">
    <property type="entry name" value="PAS domain"/>
    <property type="match status" value="2"/>
</dbReference>
<dbReference type="InterPro" id="IPR052016">
    <property type="entry name" value="Bact_Sigma-Reg"/>
</dbReference>
<keyword evidence="1" id="KW-0378">Hydrolase</keyword>
<dbReference type="SUPFAM" id="SSF55874">
    <property type="entry name" value="ATPase domain of HSP90 chaperone/DNA topoisomerase II/histidine kinase"/>
    <property type="match status" value="1"/>
</dbReference>
<dbReference type="PANTHER" id="PTHR43156:SF2">
    <property type="entry name" value="STAGE II SPORULATION PROTEIN E"/>
    <property type="match status" value="1"/>
</dbReference>
<dbReference type="SMART" id="SM00331">
    <property type="entry name" value="PP2C_SIG"/>
    <property type="match status" value="1"/>
</dbReference>
<evidence type="ECO:0000259" key="3">
    <source>
        <dbReference type="PROSITE" id="PS50112"/>
    </source>
</evidence>
<dbReference type="SUPFAM" id="SSF81606">
    <property type="entry name" value="PP2C-like"/>
    <property type="match status" value="1"/>
</dbReference>